<organism evidence="2 3">
    <name type="scientific">Moraxella caviae</name>
    <dbReference type="NCBI Taxonomy" id="34060"/>
    <lineage>
        <taxon>Bacteria</taxon>
        <taxon>Pseudomonadati</taxon>
        <taxon>Pseudomonadota</taxon>
        <taxon>Gammaproteobacteria</taxon>
        <taxon>Moraxellales</taxon>
        <taxon>Moraxellaceae</taxon>
        <taxon>Moraxella</taxon>
    </lineage>
</organism>
<gene>
    <name evidence="2" type="ORF">NCTC10293_02523</name>
</gene>
<dbReference type="EMBL" id="UGQE01000004">
    <property type="protein sequence ID" value="STZ14917.1"/>
    <property type="molecule type" value="Genomic_DNA"/>
</dbReference>
<reference evidence="2 3" key="1">
    <citation type="submission" date="2018-06" db="EMBL/GenBank/DDBJ databases">
        <authorList>
            <consortium name="Pathogen Informatics"/>
            <person name="Doyle S."/>
        </authorList>
    </citation>
    <scope>NUCLEOTIDE SEQUENCE [LARGE SCALE GENOMIC DNA]</scope>
    <source>
        <strain evidence="2 3">NCTC10293</strain>
    </source>
</reference>
<name>A0A378R9Z2_9GAMM</name>
<dbReference type="RefSeq" id="WP_207384365.1">
    <property type="nucleotide sequence ID" value="NZ_CAACXO010000047.1"/>
</dbReference>
<evidence type="ECO:0000313" key="3">
    <source>
        <dbReference type="Proteomes" id="UP000255279"/>
    </source>
</evidence>
<evidence type="ECO:0000313" key="2">
    <source>
        <dbReference type="EMBL" id="STZ14917.1"/>
    </source>
</evidence>
<accession>A0A378R9Z2</accession>
<proteinExistence type="predicted"/>
<feature type="domain" description="Fido" evidence="1">
    <location>
        <begin position="85"/>
        <end position="217"/>
    </location>
</feature>
<dbReference type="InterPro" id="IPR036597">
    <property type="entry name" value="Fido-like_dom_sf"/>
</dbReference>
<protein>
    <submittedName>
        <fullName evidence="2">Fic/DOC family</fullName>
    </submittedName>
</protein>
<dbReference type="InterPro" id="IPR003812">
    <property type="entry name" value="Fido"/>
</dbReference>
<dbReference type="Pfam" id="PF02661">
    <property type="entry name" value="Fic"/>
    <property type="match status" value="1"/>
</dbReference>
<sequence length="224" mass="25201">MGIASGLKMQDKFHLTLEQNRFLARKNIVEVIHSMSRLERVNTTFPQTKTIVDGMSVSGVSTHDIQVVLNLKNAWQFALRSDAPFDLDFACKINGFVAYNESLAWGELRTGNVGISGVSYVPSIPNKDEAQQALQAIDELPLSHTKRAIKTLYYMARQQLFWDGNKRTAIICANYQLIKAGAGILNINESQLETWNELLSAFYETGDDDKIVAWTYENCIYGIN</sequence>
<dbReference type="Proteomes" id="UP000255279">
    <property type="component" value="Unassembled WGS sequence"/>
</dbReference>
<dbReference type="Gene3D" id="1.10.3290.10">
    <property type="entry name" value="Fido-like domain"/>
    <property type="match status" value="1"/>
</dbReference>
<evidence type="ECO:0000259" key="1">
    <source>
        <dbReference type="PROSITE" id="PS51459"/>
    </source>
</evidence>
<dbReference type="SUPFAM" id="SSF140931">
    <property type="entry name" value="Fic-like"/>
    <property type="match status" value="1"/>
</dbReference>
<dbReference type="AlphaFoldDB" id="A0A378R9Z2"/>
<dbReference type="PROSITE" id="PS51459">
    <property type="entry name" value="FIDO"/>
    <property type="match status" value="1"/>
</dbReference>